<reference evidence="2" key="1">
    <citation type="submission" date="2022-07" db="EMBL/GenBank/DDBJ databases">
        <title>Phylogenomic reconstructions and comparative analyses of Kickxellomycotina fungi.</title>
        <authorList>
            <person name="Reynolds N.K."/>
            <person name="Stajich J.E."/>
            <person name="Barry K."/>
            <person name="Grigoriev I.V."/>
            <person name="Crous P."/>
            <person name="Smith M.E."/>
        </authorList>
    </citation>
    <scope>NUCLEOTIDE SEQUENCE</scope>
    <source>
        <strain evidence="2">NBRC 100468</strain>
    </source>
</reference>
<feature type="region of interest" description="Disordered" evidence="1">
    <location>
        <begin position="227"/>
        <end position="259"/>
    </location>
</feature>
<feature type="compositionally biased region" description="Basic and acidic residues" evidence="1">
    <location>
        <begin position="246"/>
        <end position="259"/>
    </location>
</feature>
<evidence type="ECO:0000313" key="3">
    <source>
        <dbReference type="Proteomes" id="UP001150538"/>
    </source>
</evidence>
<comment type="caution">
    <text evidence="2">The sequence shown here is derived from an EMBL/GenBank/DDBJ whole genome shotgun (WGS) entry which is preliminary data.</text>
</comment>
<feature type="compositionally biased region" description="Low complexity" evidence="1">
    <location>
        <begin position="235"/>
        <end position="245"/>
    </location>
</feature>
<dbReference type="AlphaFoldDB" id="A0A9W8A1I8"/>
<evidence type="ECO:0000256" key="1">
    <source>
        <dbReference type="SAM" id="MobiDB-lite"/>
    </source>
</evidence>
<accession>A0A9W8A1I8</accession>
<proteinExistence type="predicted"/>
<keyword evidence="3" id="KW-1185">Reference proteome</keyword>
<organism evidence="2 3">
    <name type="scientific">Mycoemilia scoparia</name>
    <dbReference type="NCBI Taxonomy" id="417184"/>
    <lineage>
        <taxon>Eukaryota</taxon>
        <taxon>Fungi</taxon>
        <taxon>Fungi incertae sedis</taxon>
        <taxon>Zoopagomycota</taxon>
        <taxon>Kickxellomycotina</taxon>
        <taxon>Kickxellomycetes</taxon>
        <taxon>Kickxellales</taxon>
        <taxon>Kickxellaceae</taxon>
        <taxon>Mycoemilia</taxon>
    </lineage>
</organism>
<evidence type="ECO:0000313" key="2">
    <source>
        <dbReference type="EMBL" id="KAJ1918032.1"/>
    </source>
</evidence>
<protein>
    <submittedName>
        <fullName evidence="2">Uncharacterized protein</fullName>
    </submittedName>
</protein>
<gene>
    <name evidence="2" type="ORF">H4219_002860</name>
</gene>
<name>A0A9W8A1I8_9FUNG</name>
<sequence length="328" mass="36982">MLSGSESPPPNNQELNKAFAGKLLLLSEELNRKLVEENVISMNSIAIPYEVILHLAYYLAQHSKSKDVPLAGILILSWGCEKALKLAKIDVSYSTPLYYADTNDHDTLPESMLGFEMYGFETINTEDIQNQSEKVMLDDLRLYGKIGSSGCGTPASESGSSSEDDVPNKKAIFNTNPEHYKLLCARFWLTYVMIAFCMKYIKDPSHEPMCSFENVENTLSLFYTSTNTQEADPNSSIEEQSQQQQKEMDHQNKKQEAKHTLPTFGEKEVTAFRWELEGVREGLDKFRMIAENITQRPWLSEIDNTPSLESLFGQISADESGATSIIMQ</sequence>
<dbReference type="Proteomes" id="UP001150538">
    <property type="component" value="Unassembled WGS sequence"/>
</dbReference>
<dbReference type="EMBL" id="JANBPU010000055">
    <property type="protein sequence ID" value="KAJ1918032.1"/>
    <property type="molecule type" value="Genomic_DNA"/>
</dbReference>